<dbReference type="EnsemblPlants" id="PNT64882">
    <property type="protein sequence ID" value="PNT64882"/>
    <property type="gene ID" value="BRADI_4g34311v3"/>
</dbReference>
<dbReference type="AlphaFoldDB" id="A0A2K2CS90"/>
<evidence type="ECO:0000313" key="2">
    <source>
        <dbReference type="EMBL" id="PNT64882.1"/>
    </source>
</evidence>
<protein>
    <submittedName>
        <fullName evidence="2 3">Uncharacterized protein</fullName>
    </submittedName>
</protein>
<dbReference type="Proteomes" id="UP000008810">
    <property type="component" value="Chromosome 4"/>
</dbReference>
<sequence>MSCGKTADCRCRMMPSAGSNFNHNQCKAIHHLDQPCRDIRQKPAMSGHRVHDFIPLPVHLHRAHVRHQREGVEVLLGVERPRHHRHAEPQALQDRVPPAVRHEAARGRVGEYLLLRRPGRPHEAPALGSLQEPLWEQLLQNPQEPVPAPLQPRGDLVRPGGVEPPHAPETEEHHGSRRMRVEPPNTLVRRLLLLLRCRARVQGEHGTHWIDRRGRDPSRAPAVGDGSEDALLELGLPWYTNHFGFFLSISGDGKDDGGTGGNPGTSTVPSIYPNSTRRQAQAERVKGGVGGEVHVGRHGELAGHVEQRRAEEVDDERGHRASQAGDGRLHVRRVELHETGDEILDAHEAGGLNGGELVEADVQSSSFHSAYVERPATSDL</sequence>
<feature type="region of interest" description="Disordered" evidence="1">
    <location>
        <begin position="143"/>
        <end position="179"/>
    </location>
</feature>
<accession>A0A2K2CS90</accession>
<evidence type="ECO:0000313" key="3">
    <source>
        <dbReference type="EnsemblPlants" id="PNT64882"/>
    </source>
</evidence>
<name>A0A2K2CS90_BRADI</name>
<keyword evidence="4" id="KW-1185">Reference proteome</keyword>
<feature type="region of interest" description="Disordered" evidence="1">
    <location>
        <begin position="254"/>
        <end position="278"/>
    </location>
</feature>
<dbReference type="EMBL" id="CM000883">
    <property type="protein sequence ID" value="PNT64882.1"/>
    <property type="molecule type" value="Genomic_DNA"/>
</dbReference>
<reference evidence="2 3" key="1">
    <citation type="journal article" date="2010" name="Nature">
        <title>Genome sequencing and analysis of the model grass Brachypodium distachyon.</title>
        <authorList>
            <consortium name="International Brachypodium Initiative"/>
        </authorList>
    </citation>
    <scope>NUCLEOTIDE SEQUENCE [LARGE SCALE GENOMIC DNA]</scope>
    <source>
        <strain evidence="2 3">Bd21</strain>
    </source>
</reference>
<dbReference type="InParanoid" id="A0A2K2CS90"/>
<reference evidence="2" key="2">
    <citation type="submission" date="2017-06" db="EMBL/GenBank/DDBJ databases">
        <title>WGS assembly of Brachypodium distachyon.</title>
        <authorList>
            <consortium name="The International Brachypodium Initiative"/>
            <person name="Lucas S."/>
            <person name="Harmon-Smith M."/>
            <person name="Lail K."/>
            <person name="Tice H."/>
            <person name="Grimwood J."/>
            <person name="Bruce D."/>
            <person name="Barry K."/>
            <person name="Shu S."/>
            <person name="Lindquist E."/>
            <person name="Wang M."/>
            <person name="Pitluck S."/>
            <person name="Vogel J.P."/>
            <person name="Garvin D.F."/>
            <person name="Mockler T.C."/>
            <person name="Schmutz J."/>
            <person name="Rokhsar D."/>
            <person name="Bevan M.W."/>
        </authorList>
    </citation>
    <scope>NUCLEOTIDE SEQUENCE</scope>
    <source>
        <strain evidence="2">Bd21</strain>
    </source>
</reference>
<evidence type="ECO:0000256" key="1">
    <source>
        <dbReference type="SAM" id="MobiDB-lite"/>
    </source>
</evidence>
<proteinExistence type="predicted"/>
<feature type="region of interest" description="Disordered" evidence="1">
    <location>
        <begin position="307"/>
        <end position="330"/>
    </location>
</feature>
<organism evidence="2">
    <name type="scientific">Brachypodium distachyon</name>
    <name type="common">Purple false brome</name>
    <name type="synonym">Trachynia distachya</name>
    <dbReference type="NCBI Taxonomy" id="15368"/>
    <lineage>
        <taxon>Eukaryota</taxon>
        <taxon>Viridiplantae</taxon>
        <taxon>Streptophyta</taxon>
        <taxon>Embryophyta</taxon>
        <taxon>Tracheophyta</taxon>
        <taxon>Spermatophyta</taxon>
        <taxon>Magnoliopsida</taxon>
        <taxon>Liliopsida</taxon>
        <taxon>Poales</taxon>
        <taxon>Poaceae</taxon>
        <taxon>BOP clade</taxon>
        <taxon>Pooideae</taxon>
        <taxon>Stipodae</taxon>
        <taxon>Brachypodieae</taxon>
        <taxon>Brachypodium</taxon>
    </lineage>
</organism>
<feature type="compositionally biased region" description="Basic and acidic residues" evidence="1">
    <location>
        <begin position="307"/>
        <end position="319"/>
    </location>
</feature>
<reference evidence="3" key="3">
    <citation type="submission" date="2018-08" db="UniProtKB">
        <authorList>
            <consortium name="EnsemblPlants"/>
        </authorList>
    </citation>
    <scope>IDENTIFICATION</scope>
    <source>
        <strain evidence="3">cv. Bd21</strain>
    </source>
</reference>
<evidence type="ECO:0000313" key="4">
    <source>
        <dbReference type="Proteomes" id="UP000008810"/>
    </source>
</evidence>
<gene>
    <name evidence="2" type="ORF">BRADI_4g34311v3</name>
</gene>
<dbReference type="Gramene" id="PNT64882">
    <property type="protein sequence ID" value="PNT64882"/>
    <property type="gene ID" value="BRADI_4g34311v3"/>
</dbReference>
<feature type="compositionally biased region" description="Polar residues" evidence="1">
    <location>
        <begin position="268"/>
        <end position="278"/>
    </location>
</feature>